<evidence type="ECO:0008006" key="4">
    <source>
        <dbReference type="Google" id="ProtNLM"/>
    </source>
</evidence>
<organism evidence="2 3">
    <name type="scientific">Pedobacter helvus</name>
    <dbReference type="NCBI Taxonomy" id="2563444"/>
    <lineage>
        <taxon>Bacteria</taxon>
        <taxon>Pseudomonadati</taxon>
        <taxon>Bacteroidota</taxon>
        <taxon>Sphingobacteriia</taxon>
        <taxon>Sphingobacteriales</taxon>
        <taxon>Sphingobacteriaceae</taxon>
        <taxon>Pedobacter</taxon>
    </lineage>
</organism>
<proteinExistence type="predicted"/>
<keyword evidence="3" id="KW-1185">Reference proteome</keyword>
<feature type="chain" id="PRO_5045106128" description="GLPGLI family protein" evidence="1">
    <location>
        <begin position="21"/>
        <end position="261"/>
    </location>
</feature>
<sequence>MRTLLTFSLLCYCLTGNAQVATKQAKVKIETEMHAKSGFSRKKTDTFLVRGKYLLEPIYEFYSNEETVLSTSGNKLSHKNTSAGSKLKWYCFTNFLEAIGMAFEVEEVPSSKKIEPYKYNQETSKKGINFVSEPYLTHGLVPADYVKEKDTLINGENCLLLKRTKVIENVFRGTKLGKIVQFRLAINPKLTFYAFPFVSEKIVQHFGGGAIVYIDGITENGIKSKTHYTYTEFTPKDMKLFDHYQELYNSNIQLVDKFKKN</sequence>
<dbReference type="Proteomes" id="UP001517367">
    <property type="component" value="Unassembled WGS sequence"/>
</dbReference>
<keyword evidence="1" id="KW-0732">Signal</keyword>
<feature type="signal peptide" evidence="1">
    <location>
        <begin position="1"/>
        <end position="20"/>
    </location>
</feature>
<dbReference type="RefSeq" id="WP_138729704.1">
    <property type="nucleotide sequence ID" value="NZ_SRMP02000003.1"/>
</dbReference>
<reference evidence="2 3" key="1">
    <citation type="submission" date="2024-12" db="EMBL/GenBank/DDBJ databases">
        <authorList>
            <person name="Hu S."/>
        </authorList>
    </citation>
    <scope>NUCLEOTIDE SEQUENCE [LARGE SCALE GENOMIC DNA]</scope>
    <source>
        <strain evidence="2 3">P-25</strain>
    </source>
</reference>
<dbReference type="EMBL" id="SRMP02000003">
    <property type="protein sequence ID" value="MFN0290476.1"/>
    <property type="molecule type" value="Genomic_DNA"/>
</dbReference>
<accession>A0ABW9JE98</accession>
<name>A0ABW9JE98_9SPHI</name>
<evidence type="ECO:0000313" key="3">
    <source>
        <dbReference type="Proteomes" id="UP001517367"/>
    </source>
</evidence>
<evidence type="ECO:0000256" key="1">
    <source>
        <dbReference type="SAM" id="SignalP"/>
    </source>
</evidence>
<gene>
    <name evidence="2" type="ORF">E5L68_003695</name>
</gene>
<protein>
    <recommendedName>
        <fullName evidence="4">GLPGLI family protein</fullName>
    </recommendedName>
</protein>
<comment type="caution">
    <text evidence="2">The sequence shown here is derived from an EMBL/GenBank/DDBJ whole genome shotgun (WGS) entry which is preliminary data.</text>
</comment>
<evidence type="ECO:0000313" key="2">
    <source>
        <dbReference type="EMBL" id="MFN0290476.1"/>
    </source>
</evidence>